<keyword evidence="2" id="KW-1185">Reference proteome</keyword>
<dbReference type="AlphaFoldDB" id="A0A9J5XA18"/>
<accession>A0A9J5XA18</accession>
<dbReference type="InterPro" id="IPR036397">
    <property type="entry name" value="RNaseH_sf"/>
</dbReference>
<name>A0A9J5XA18_SOLCO</name>
<dbReference type="Proteomes" id="UP000824120">
    <property type="component" value="Chromosome 9"/>
</dbReference>
<gene>
    <name evidence="1" type="ORF">H5410_044494</name>
</gene>
<dbReference type="Gene3D" id="3.30.420.10">
    <property type="entry name" value="Ribonuclease H-like superfamily/Ribonuclease H"/>
    <property type="match status" value="1"/>
</dbReference>
<proteinExistence type="predicted"/>
<sequence length="142" mass="16442">MWPWGIEPQWQTNFFTLLPLSYHSIYNKILDIVEEARQIVEQNSFKVHHVYREGNQLADVIANSTYSKSEREIKSYLLTKEEIGKSRGLYIQSTSSIVIERNIESSIFGSTTSNGVSSRNQNILNQDKGEIKNINEEEDKEE</sequence>
<comment type="caution">
    <text evidence="1">The sequence shown here is derived from an EMBL/GenBank/DDBJ whole genome shotgun (WGS) entry which is preliminary data.</text>
</comment>
<evidence type="ECO:0000313" key="2">
    <source>
        <dbReference type="Proteomes" id="UP000824120"/>
    </source>
</evidence>
<dbReference type="GO" id="GO:0003676">
    <property type="term" value="F:nucleic acid binding"/>
    <property type="evidence" value="ECO:0007669"/>
    <property type="project" value="InterPro"/>
</dbReference>
<evidence type="ECO:0000313" key="1">
    <source>
        <dbReference type="EMBL" id="KAG5584060.1"/>
    </source>
</evidence>
<dbReference type="OrthoDB" id="1305790at2759"/>
<organism evidence="1 2">
    <name type="scientific">Solanum commersonii</name>
    <name type="common">Commerson's wild potato</name>
    <name type="synonym">Commerson's nightshade</name>
    <dbReference type="NCBI Taxonomy" id="4109"/>
    <lineage>
        <taxon>Eukaryota</taxon>
        <taxon>Viridiplantae</taxon>
        <taxon>Streptophyta</taxon>
        <taxon>Embryophyta</taxon>
        <taxon>Tracheophyta</taxon>
        <taxon>Spermatophyta</taxon>
        <taxon>Magnoliopsida</taxon>
        <taxon>eudicotyledons</taxon>
        <taxon>Gunneridae</taxon>
        <taxon>Pentapetalae</taxon>
        <taxon>asterids</taxon>
        <taxon>lamiids</taxon>
        <taxon>Solanales</taxon>
        <taxon>Solanaceae</taxon>
        <taxon>Solanoideae</taxon>
        <taxon>Solaneae</taxon>
        <taxon>Solanum</taxon>
    </lineage>
</organism>
<reference evidence="1 2" key="1">
    <citation type="submission" date="2020-09" db="EMBL/GenBank/DDBJ databases">
        <title>De no assembly of potato wild relative species, Solanum commersonii.</title>
        <authorList>
            <person name="Cho K."/>
        </authorList>
    </citation>
    <scope>NUCLEOTIDE SEQUENCE [LARGE SCALE GENOMIC DNA]</scope>
    <source>
        <strain evidence="1">LZ3.2</strain>
        <tissue evidence="1">Leaf</tissue>
    </source>
</reference>
<dbReference type="EMBL" id="JACXVP010000009">
    <property type="protein sequence ID" value="KAG5584060.1"/>
    <property type="molecule type" value="Genomic_DNA"/>
</dbReference>
<protein>
    <submittedName>
        <fullName evidence="1">Uncharacterized protein</fullName>
    </submittedName>
</protein>